<name>A0A9P6FQD2_9FUNG</name>
<dbReference type="EMBL" id="JAABOA010002899">
    <property type="protein sequence ID" value="KAF9579271.1"/>
    <property type="molecule type" value="Genomic_DNA"/>
</dbReference>
<gene>
    <name evidence="1" type="ORF">BGW38_004533</name>
</gene>
<reference evidence="1" key="1">
    <citation type="journal article" date="2020" name="Fungal Divers.">
        <title>Resolving the Mortierellaceae phylogeny through synthesis of multi-gene phylogenetics and phylogenomics.</title>
        <authorList>
            <person name="Vandepol N."/>
            <person name="Liber J."/>
            <person name="Desiro A."/>
            <person name="Na H."/>
            <person name="Kennedy M."/>
            <person name="Barry K."/>
            <person name="Grigoriev I.V."/>
            <person name="Miller A.N."/>
            <person name="O'Donnell K."/>
            <person name="Stajich J.E."/>
            <person name="Bonito G."/>
        </authorList>
    </citation>
    <scope>NUCLEOTIDE SEQUENCE</scope>
    <source>
        <strain evidence="1">KOD1015</strain>
    </source>
</reference>
<protein>
    <submittedName>
        <fullName evidence="1">Uncharacterized protein</fullName>
    </submittedName>
</protein>
<keyword evidence="2" id="KW-1185">Reference proteome</keyword>
<accession>A0A9P6FQD2</accession>
<organism evidence="1 2">
    <name type="scientific">Lunasporangiospora selenospora</name>
    <dbReference type="NCBI Taxonomy" id="979761"/>
    <lineage>
        <taxon>Eukaryota</taxon>
        <taxon>Fungi</taxon>
        <taxon>Fungi incertae sedis</taxon>
        <taxon>Mucoromycota</taxon>
        <taxon>Mortierellomycotina</taxon>
        <taxon>Mortierellomycetes</taxon>
        <taxon>Mortierellales</taxon>
        <taxon>Mortierellaceae</taxon>
        <taxon>Lunasporangiospora</taxon>
    </lineage>
</organism>
<dbReference type="Proteomes" id="UP000780801">
    <property type="component" value="Unassembled WGS sequence"/>
</dbReference>
<sequence length="355" mass="39404">MVVLNGFLQKRLEGVLIKRMELYKFGLGFLYDPDIINTAEDGYSNIPIWDCDFAVPLSLNLPIRAVNQARITSKLLFQGKEVGVIRTEYVPAALKSRTVKLLVGKSAIQVSTCQEETAIAFMRAGITEKELSLCFKGTADTVVDFGFFGVHTIEGIPFSCNVVVRCMDSLPDLCCTDLREAAMETDDDLAIGHPNTTAFPIEPVIGKDSFNFEQKLIQEAKPNHLILKGQCQATNVAQFMASSGELELEMWTDSTADNPSQKIGVCYIKQNAVWELGLNKDIPCFFDFNRSSDATVHFLEGLEKAEQRVGLCGYKRPHLNRIQSECFAGLHLSITLPRFSSVHPEKPSPNLTQEG</sequence>
<evidence type="ECO:0000313" key="2">
    <source>
        <dbReference type="Proteomes" id="UP000780801"/>
    </source>
</evidence>
<evidence type="ECO:0000313" key="1">
    <source>
        <dbReference type="EMBL" id="KAF9579271.1"/>
    </source>
</evidence>
<comment type="caution">
    <text evidence="1">The sequence shown here is derived from an EMBL/GenBank/DDBJ whole genome shotgun (WGS) entry which is preliminary data.</text>
</comment>
<dbReference type="AlphaFoldDB" id="A0A9P6FQD2"/>
<proteinExistence type="predicted"/>